<proteinExistence type="inferred from homology"/>
<keyword evidence="3" id="KW-0378">Hydrolase</keyword>
<evidence type="ECO:0000256" key="5">
    <source>
        <dbReference type="SAM" id="MobiDB-lite"/>
    </source>
</evidence>
<comment type="similarity">
    <text evidence="1">Belongs to the gamma-glutamyltransferase family.</text>
</comment>
<keyword evidence="7" id="KW-1185">Reference proteome</keyword>
<keyword evidence="2" id="KW-0808">Transferase</keyword>
<evidence type="ECO:0008006" key="8">
    <source>
        <dbReference type="Google" id="ProtNLM"/>
    </source>
</evidence>
<evidence type="ECO:0000256" key="1">
    <source>
        <dbReference type="ARBA" id="ARBA00009381"/>
    </source>
</evidence>
<feature type="region of interest" description="Disordered" evidence="5">
    <location>
        <begin position="1"/>
        <end position="53"/>
    </location>
</feature>
<protein>
    <recommendedName>
        <fullName evidence="8">Gamma-glutamyltransferase</fullName>
    </recommendedName>
</protein>
<dbReference type="Proteomes" id="UP001296873">
    <property type="component" value="Unassembled WGS sequence"/>
</dbReference>
<evidence type="ECO:0000256" key="2">
    <source>
        <dbReference type="ARBA" id="ARBA00022679"/>
    </source>
</evidence>
<dbReference type="PANTHER" id="PTHR43199">
    <property type="entry name" value="GLUTATHIONE HYDROLASE"/>
    <property type="match status" value="1"/>
</dbReference>
<dbReference type="PANTHER" id="PTHR43199:SF1">
    <property type="entry name" value="GLUTATHIONE HYDROLASE PROENZYME"/>
    <property type="match status" value="1"/>
</dbReference>
<keyword evidence="4" id="KW-0865">Zymogen</keyword>
<evidence type="ECO:0000256" key="3">
    <source>
        <dbReference type="ARBA" id="ARBA00022801"/>
    </source>
</evidence>
<evidence type="ECO:0000256" key="4">
    <source>
        <dbReference type="ARBA" id="ARBA00023145"/>
    </source>
</evidence>
<gene>
    <name evidence="6" type="ORF">CKO28_21055</name>
</gene>
<dbReference type="Gene3D" id="3.60.20.40">
    <property type="match status" value="1"/>
</dbReference>
<sequence length="573" mass="58563">MACDGRRCHPSPSRGERGARAAKRRGRVRVGLPGAGGESHPHLSSPLEGEGPAGTVVSACHPPPTSLSAPAVLDPGAMTHAGHGTTGKGTTGSAAVAAASVAEPLLCSLGGGGFLLAHPADRVPVLYDFFAQTPGRARDGADFRAVEVDFGPATQEFHVGLGAAAVPGAIRGIAAVHADLASRPLSALVAPAAELARAGVPLRDFDAYAGRILAPILATTPEIAGVFQDPAGTPRAPGERPVQPQLAETLDRLGVEGDRPFHEGDLAQALGELSRAAGGHLSADDLARYRVERRQPLARGYRDARLLTNPAPSSGGMLVAFALDLLQAAGPAGSAGSAAQTGALARAMRLTSDARGEAERLSARETPERALFDPGLLARYRAAMAGRPRCGRGTTHISVADAAGNLAAVTLSNGEGCGHAWPGTGIHLNNMLGEEDLHPDGFDAWPTDTRIASMMAPSVLELGCGRQVAFGSGGSNRIRTALVQVASLLVDYGLSAAEAVAAARLHVDRGLVSIEPGFTEPAIAAAAAEGQALKRWPERNMFFGGVHAVERLPDGRVTGAGDPRRGGTAAVLA</sequence>
<dbReference type="EMBL" id="NRRL01000099">
    <property type="protein sequence ID" value="MBK1670516.1"/>
    <property type="molecule type" value="Genomic_DNA"/>
</dbReference>
<dbReference type="SUPFAM" id="SSF56235">
    <property type="entry name" value="N-terminal nucleophile aminohydrolases (Ntn hydrolases)"/>
    <property type="match status" value="1"/>
</dbReference>
<dbReference type="PRINTS" id="PR01210">
    <property type="entry name" value="GGTRANSPTASE"/>
</dbReference>
<dbReference type="InterPro" id="IPR051792">
    <property type="entry name" value="GGT_bact"/>
</dbReference>
<dbReference type="Pfam" id="PF01019">
    <property type="entry name" value="G_glu_transpept"/>
    <property type="match status" value="1"/>
</dbReference>
<name>A0ABS1DJ43_9PROT</name>
<dbReference type="InterPro" id="IPR029055">
    <property type="entry name" value="Ntn_hydrolases_N"/>
</dbReference>
<reference evidence="6 7" key="1">
    <citation type="journal article" date="2020" name="Microorganisms">
        <title>Osmotic Adaptation and Compatible Solute Biosynthesis of Phototrophic Bacteria as Revealed from Genome Analyses.</title>
        <authorList>
            <person name="Imhoff J.F."/>
            <person name="Rahn T."/>
            <person name="Kunzel S."/>
            <person name="Keller A."/>
            <person name="Neulinger S.C."/>
        </authorList>
    </citation>
    <scope>NUCLEOTIDE SEQUENCE [LARGE SCALE GENOMIC DNA]</scope>
    <source>
        <strain evidence="6 7">DSM 9895</strain>
    </source>
</reference>
<evidence type="ECO:0000313" key="6">
    <source>
        <dbReference type="EMBL" id="MBK1670516.1"/>
    </source>
</evidence>
<evidence type="ECO:0000313" key="7">
    <source>
        <dbReference type="Proteomes" id="UP001296873"/>
    </source>
</evidence>
<accession>A0ABS1DJ43</accession>
<dbReference type="InterPro" id="IPR043137">
    <property type="entry name" value="GGT_ssub_C"/>
</dbReference>
<comment type="caution">
    <text evidence="6">The sequence shown here is derived from an EMBL/GenBank/DDBJ whole genome shotgun (WGS) entry which is preliminary data.</text>
</comment>
<organism evidence="6 7">
    <name type="scientific">Rhodovibrio sodomensis</name>
    <dbReference type="NCBI Taxonomy" id="1088"/>
    <lineage>
        <taxon>Bacteria</taxon>
        <taxon>Pseudomonadati</taxon>
        <taxon>Pseudomonadota</taxon>
        <taxon>Alphaproteobacteria</taxon>
        <taxon>Rhodospirillales</taxon>
        <taxon>Rhodovibrionaceae</taxon>
        <taxon>Rhodovibrio</taxon>
    </lineage>
</organism>